<dbReference type="GO" id="GO:0008476">
    <property type="term" value="F:protein-tyrosine sulfotransferase activity"/>
    <property type="evidence" value="ECO:0007669"/>
    <property type="project" value="InterPro"/>
</dbReference>
<dbReference type="SUPFAM" id="SSF52540">
    <property type="entry name" value="P-loop containing nucleoside triphosphate hydrolases"/>
    <property type="match status" value="1"/>
</dbReference>
<evidence type="ECO:0000256" key="1">
    <source>
        <dbReference type="ARBA" id="ARBA00022679"/>
    </source>
</evidence>
<protein>
    <submittedName>
        <fullName evidence="2">EpsH</fullName>
    </submittedName>
</protein>
<organism evidence="2">
    <name type="scientific">Halomonas maura</name>
    <dbReference type="NCBI Taxonomy" id="117606"/>
    <lineage>
        <taxon>Bacteria</taxon>
        <taxon>Pseudomonadati</taxon>
        <taxon>Pseudomonadota</taxon>
        <taxon>Gammaproteobacteria</taxon>
        <taxon>Oceanospirillales</taxon>
        <taxon>Halomonadaceae</taxon>
        <taxon>Halomonas</taxon>
    </lineage>
</organism>
<name>B4XID8_9GAMM</name>
<dbReference type="PANTHER" id="PTHR12788">
    <property type="entry name" value="PROTEIN-TYROSINE SULFOTRANSFERASE 2"/>
    <property type="match status" value="1"/>
</dbReference>
<sequence length="264" mass="30070">MSNNQYLFIVGTPRSGTTYAQSLLATSVNVHTAPETHFFTKAWPSHGCKAKLGALWTYIYCTKWLKTNKYPWYITPALKRNRIADSFFQCVYGKNNRNCVLLEKTPAHLNEVSKIQRCFPNAKFIHVTRGFTNNVSSLVKAEKQWGGEANIYQVSARWMTERFKTYSYLLHSPERHTLVCYEDLIKNPKSSLEAALESISVEVDINPSEAHEAAKNVISKGESWKNNNTKEKPRLKNTSINDLDCSGVIEKALGMLKRDLDDVK</sequence>
<gene>
    <name evidence="2" type="primary">epsH</name>
</gene>
<proteinExistence type="predicted"/>
<dbReference type="EMBL" id="EU046326">
    <property type="protein sequence ID" value="ABW98602.1"/>
    <property type="molecule type" value="Genomic_DNA"/>
</dbReference>
<reference evidence="2" key="1">
    <citation type="submission" date="2007-07" db="EMBL/GenBank/DDBJ databases">
        <title>Identification and characterization of epsDEFGH genes involved in the sulfation of mauran exopolysaccharide.</title>
        <authorList>
            <person name="Tahrioui A."/>
            <person name="Del Moral A."/>
            <person name="Quesada E."/>
            <person name="Llamas I."/>
        </authorList>
    </citation>
    <scope>NUCLEOTIDE SEQUENCE</scope>
</reference>
<dbReference type="Gene3D" id="3.40.50.300">
    <property type="entry name" value="P-loop containing nucleotide triphosphate hydrolases"/>
    <property type="match status" value="1"/>
</dbReference>
<dbReference type="InterPro" id="IPR026634">
    <property type="entry name" value="TPST-like"/>
</dbReference>
<dbReference type="Pfam" id="PF13469">
    <property type="entry name" value="Sulfotransfer_3"/>
    <property type="match status" value="1"/>
</dbReference>
<evidence type="ECO:0000313" key="2">
    <source>
        <dbReference type="EMBL" id="ABW98602.1"/>
    </source>
</evidence>
<dbReference type="InterPro" id="IPR027417">
    <property type="entry name" value="P-loop_NTPase"/>
</dbReference>
<accession>B4XID8</accession>
<dbReference type="AlphaFoldDB" id="B4XID8"/>
<keyword evidence="1" id="KW-0808">Transferase</keyword>
<dbReference type="PANTHER" id="PTHR12788:SF10">
    <property type="entry name" value="PROTEIN-TYROSINE SULFOTRANSFERASE"/>
    <property type="match status" value="1"/>
</dbReference>